<proteinExistence type="predicted"/>
<sequence length="790" mass="89943">MTLPIFDYNQFVGPKPQKAHAATHMFTEGAFPGHSSNWIVKIADNPVIARHEVLAQEFFRLFIPHQPQTRIAKDEKDYFVCSEKVESYKSLPYGEGKLFEDGTYTGLGQAILVAVFLQEVDLKNGNIGLDKDGRVIKIDGDQCLASLLDERLHFSLTPEVIANLPSKGDFAANNWLDDKRTNSFFLPSKILNPIALSKNDLFRGEINQATLKICLMPDEFIEKFVEFYIPEENEISRNSYIDLIKNRRNTLKLSAVQNDSFRHYLYKPEAQDDAKSFLEQMRNFQVGGVSVLSIDHALAVNSTLTELQSASTLPMLTLLNEQLENAINLEEQPEVDLTPLEELEQLIVQLGDLKNTVEQEQRELEKRKKSELNHIFNIYIQIKKQELLVLEAPSSQVQAYKGFLKEKIIPVLEEYISHLQESNTPFRGSFPKESEWTDFNFTEAAIAKEGMNIIKLMVDNKVALEEARACIAEGEWGAKFRYLANASREFNYLSERSERIKGLIDTDLKDRILKLSQQASVKLASLSTLKLPVQKEEVAEKVTMKQLLADITKQIAVLENITQINSSQSEDYLAILERCLETLKILKKKSNKQNKSQKDLDYSVVNDLENRLQNLKDNITKYSLPSIAKTQSSSLQPQTTLPHNNTNIPHQEKSLVTDSTLPGKFKVKNRVIKIPTNEREENIFAVGVVLKDDDLMKGTDNAVPSLIQDIRNIVNAIDCSDEDNISDSIILIQEKIRKSPENMYSDNIKRVIDAFNHANRLSFREIRLKLEENSSMKELMDPVKVGIHLK</sequence>
<keyword evidence="1" id="KW-0175">Coiled coil</keyword>
<accession>D3HJL8</accession>
<feature type="coiled-coil region" evidence="1">
    <location>
        <begin position="340"/>
        <end position="374"/>
    </location>
</feature>
<organism evidence="3 4">
    <name type="scientific">Legionella longbeachae serogroup 1 (strain NSW150)</name>
    <dbReference type="NCBI Taxonomy" id="661367"/>
    <lineage>
        <taxon>Bacteria</taxon>
        <taxon>Pseudomonadati</taxon>
        <taxon>Pseudomonadota</taxon>
        <taxon>Gammaproteobacteria</taxon>
        <taxon>Legionellales</taxon>
        <taxon>Legionellaceae</taxon>
        <taxon>Legionella</taxon>
    </lineage>
</organism>
<evidence type="ECO:0000256" key="1">
    <source>
        <dbReference type="SAM" id="Coils"/>
    </source>
</evidence>
<name>D3HJL8_LEGLN</name>
<reference evidence="3 4" key="1">
    <citation type="journal article" date="2010" name="PLoS Genet.">
        <title>Analysis of the Legionella longbeachae genome and transcriptome uncovers unique strategies to cause Legionnaires' disease.</title>
        <authorList>
            <person name="Cazalet C."/>
            <person name="Gomez-Valero L."/>
            <person name="Rusniok C."/>
            <person name="Lomma M."/>
            <person name="Dervins-Ravault D."/>
            <person name="Newton H."/>
            <person name="Sansom F."/>
            <person name="Jarraud S."/>
            <person name="Zidane N."/>
            <person name="Ma L."/>
            <person name="Bouchier C."/>
            <person name="Etienne J."/>
            <person name="Hartland E."/>
            <person name="Buchrieser C."/>
        </authorList>
    </citation>
    <scope>NUCLEOTIDE SEQUENCE [LARGE SCALE GENOMIC DNA]</scope>
    <source>
        <strain evidence="3 4">NSW150</strain>
    </source>
</reference>
<dbReference type="HOGENOM" id="CLU_407577_0_0_6"/>
<dbReference type="Proteomes" id="UP000001060">
    <property type="component" value="Chromosome"/>
</dbReference>
<feature type="region of interest" description="Disordered" evidence="2">
    <location>
        <begin position="630"/>
        <end position="652"/>
    </location>
</feature>
<dbReference type="RefSeq" id="WP_003636359.1">
    <property type="nucleotide sequence ID" value="NC_013861.1"/>
</dbReference>
<evidence type="ECO:0000313" key="4">
    <source>
        <dbReference type="Proteomes" id="UP000001060"/>
    </source>
</evidence>
<dbReference type="OrthoDB" id="5659926at2"/>
<protein>
    <submittedName>
        <fullName evidence="3">Uncharacterized protein</fullName>
    </submittedName>
</protein>
<gene>
    <name evidence="3" type="ordered locus">LLO_2210</name>
</gene>
<keyword evidence="4" id="KW-1185">Reference proteome</keyword>
<evidence type="ECO:0000256" key="2">
    <source>
        <dbReference type="SAM" id="MobiDB-lite"/>
    </source>
</evidence>
<feature type="compositionally biased region" description="Polar residues" evidence="2">
    <location>
        <begin position="630"/>
        <end position="649"/>
    </location>
</feature>
<dbReference type="AlphaFoldDB" id="D3HJL8"/>
<dbReference type="EMBL" id="FN650140">
    <property type="protein sequence ID" value="CBJ12614.1"/>
    <property type="molecule type" value="Genomic_DNA"/>
</dbReference>
<dbReference type="KEGG" id="llo:LLO_2210"/>
<dbReference type="GeneID" id="40926417"/>
<dbReference type="eggNOG" id="COG1196">
    <property type="taxonomic scope" value="Bacteria"/>
</dbReference>
<evidence type="ECO:0000313" key="3">
    <source>
        <dbReference type="EMBL" id="CBJ12614.1"/>
    </source>
</evidence>